<dbReference type="PROSITE" id="PS50056">
    <property type="entry name" value="TYR_PHOSPHATASE_2"/>
    <property type="match status" value="1"/>
</dbReference>
<evidence type="ECO:0000256" key="2">
    <source>
        <dbReference type="SAM" id="MobiDB-lite"/>
    </source>
</evidence>
<evidence type="ECO:0000313" key="4">
    <source>
        <dbReference type="EMBL" id="EWT07780.1"/>
    </source>
</evidence>
<accession>W9GNS2</accession>
<dbReference type="SUPFAM" id="SSF52799">
    <property type="entry name" value="(Phosphotyrosine protein) phosphatases II"/>
    <property type="match status" value="1"/>
</dbReference>
<dbReference type="InterPro" id="IPR000387">
    <property type="entry name" value="Tyr_Pase_dom"/>
</dbReference>
<dbReference type="InterPro" id="IPR029021">
    <property type="entry name" value="Prot-tyrosine_phosphatase-like"/>
</dbReference>
<dbReference type="PANTHER" id="PTHR31126">
    <property type="entry name" value="TYROSINE-PROTEIN PHOSPHATASE"/>
    <property type="match status" value="1"/>
</dbReference>
<dbReference type="Proteomes" id="UP000019494">
    <property type="component" value="Unassembled WGS sequence"/>
</dbReference>
<dbReference type="PANTHER" id="PTHR31126:SF1">
    <property type="entry name" value="TYROSINE SPECIFIC PROTEIN PHOSPHATASES DOMAIN-CONTAINING PROTEIN"/>
    <property type="match status" value="1"/>
</dbReference>
<dbReference type="RefSeq" id="WP_051518019.1">
    <property type="nucleotide sequence ID" value="NZ_AWQS01000004.1"/>
</dbReference>
<dbReference type="AlphaFoldDB" id="W9GNS2"/>
<name>W9GNS2_9MICO</name>
<organism evidence="4 5">
    <name type="scientific">Intrasporangium chromatireducens Q5-1</name>
    <dbReference type="NCBI Taxonomy" id="584657"/>
    <lineage>
        <taxon>Bacteria</taxon>
        <taxon>Bacillati</taxon>
        <taxon>Actinomycetota</taxon>
        <taxon>Actinomycetes</taxon>
        <taxon>Micrococcales</taxon>
        <taxon>Intrasporangiaceae</taxon>
        <taxon>Intrasporangium</taxon>
    </lineage>
</organism>
<evidence type="ECO:0000256" key="1">
    <source>
        <dbReference type="ARBA" id="ARBA00009580"/>
    </source>
</evidence>
<proteinExistence type="inferred from homology"/>
<feature type="region of interest" description="Disordered" evidence="2">
    <location>
        <begin position="1"/>
        <end position="21"/>
    </location>
</feature>
<dbReference type="Pfam" id="PF13350">
    <property type="entry name" value="Y_phosphatase3"/>
    <property type="match status" value="1"/>
</dbReference>
<reference evidence="5" key="1">
    <citation type="submission" date="2013-08" db="EMBL/GenBank/DDBJ databases">
        <title>Intrasporangium oryzae NRRL B-24470.</title>
        <authorList>
            <person name="Liu H."/>
            <person name="Wang G."/>
        </authorList>
    </citation>
    <scope>NUCLEOTIDE SEQUENCE [LARGE SCALE GENOMIC DNA]</scope>
    <source>
        <strain evidence="5">Q5-1</strain>
    </source>
</reference>
<sequence>MLETDTDRDAPAGDRRRLRADGTHNLRDLGGLTTVDGRRTRAGRLFRSEFLASPRILADPLLQRIGLRTVVDLRRHGETAFEQVAWVDRGVELHHVPLRLAQGTTWHAGYHRYLVDGPDRVVEAVRTLMDPARQPALFHCAAGKDRTGVVAALLLDALGVTRDAIVADYALTARGIAPIIDRLADAEPYRAQLAGTTADDHQPRVEVMSAFLGWLEGSWGGARRWLRVHGVTSAELLAYESALLEPDRALRERDS</sequence>
<dbReference type="Gene3D" id="3.90.190.10">
    <property type="entry name" value="Protein tyrosine phosphatase superfamily"/>
    <property type="match status" value="1"/>
</dbReference>
<dbReference type="EMBL" id="AWQS01000004">
    <property type="protein sequence ID" value="EWT07780.1"/>
    <property type="molecule type" value="Genomic_DNA"/>
</dbReference>
<feature type="domain" description="Tyrosine specific protein phosphatases" evidence="3">
    <location>
        <begin position="119"/>
        <end position="155"/>
    </location>
</feature>
<comment type="similarity">
    <text evidence="1">Belongs to the protein-tyrosine phosphatase family.</text>
</comment>
<comment type="caution">
    <text evidence="4">The sequence shown here is derived from an EMBL/GenBank/DDBJ whole genome shotgun (WGS) entry which is preliminary data.</text>
</comment>
<dbReference type="GO" id="GO:0004721">
    <property type="term" value="F:phosphoprotein phosphatase activity"/>
    <property type="evidence" value="ECO:0007669"/>
    <property type="project" value="InterPro"/>
</dbReference>
<gene>
    <name evidence="4" type="ORF">N864_22255</name>
</gene>
<dbReference type="InterPro" id="IPR026893">
    <property type="entry name" value="Tyr/Ser_Pase_IphP-type"/>
</dbReference>
<protein>
    <submittedName>
        <fullName evidence="4">Protein tyrosine phosphatase</fullName>
    </submittedName>
</protein>
<dbReference type="InterPro" id="IPR016130">
    <property type="entry name" value="Tyr_Pase_AS"/>
</dbReference>
<evidence type="ECO:0000259" key="3">
    <source>
        <dbReference type="PROSITE" id="PS50056"/>
    </source>
</evidence>
<keyword evidence="5" id="KW-1185">Reference proteome</keyword>
<evidence type="ECO:0000313" key="5">
    <source>
        <dbReference type="Proteomes" id="UP000019494"/>
    </source>
</evidence>
<dbReference type="PROSITE" id="PS00383">
    <property type="entry name" value="TYR_PHOSPHATASE_1"/>
    <property type="match status" value="1"/>
</dbReference>
<dbReference type="OrthoDB" id="1188001at2"/>